<proteinExistence type="predicted"/>
<sequence>MRENAHGETLVVYECLGDLVSCEERSWAECGSFCSAARGIIRFLLLLCRRMEHKCRLPDERSTMDIGTPSRLSTSLTSIVPEFNLFRVKEKWLVAGPLVGSFGSGWFSTYGIPDWTKRDVPVGGRKNASYASSSQDFGIGGLCLHTKAHNLGPENSHGSCDFDSG</sequence>
<evidence type="ECO:0000313" key="1">
    <source>
        <dbReference type="EMBL" id="PMD50160.1"/>
    </source>
</evidence>
<protein>
    <submittedName>
        <fullName evidence="1">Uncharacterized protein</fullName>
    </submittedName>
</protein>
<organism evidence="1 2">
    <name type="scientific">Hyaloscypha bicolor E</name>
    <dbReference type="NCBI Taxonomy" id="1095630"/>
    <lineage>
        <taxon>Eukaryota</taxon>
        <taxon>Fungi</taxon>
        <taxon>Dikarya</taxon>
        <taxon>Ascomycota</taxon>
        <taxon>Pezizomycotina</taxon>
        <taxon>Leotiomycetes</taxon>
        <taxon>Helotiales</taxon>
        <taxon>Hyaloscyphaceae</taxon>
        <taxon>Hyaloscypha</taxon>
        <taxon>Hyaloscypha bicolor</taxon>
    </lineage>
</organism>
<name>A0A2J6SHG6_9HELO</name>
<dbReference type="RefSeq" id="XP_024727064.1">
    <property type="nucleotide sequence ID" value="XM_024871405.1"/>
</dbReference>
<gene>
    <name evidence="1" type="ORF">K444DRAFT_260391</name>
</gene>
<evidence type="ECO:0000313" key="2">
    <source>
        <dbReference type="Proteomes" id="UP000235371"/>
    </source>
</evidence>
<dbReference type="Proteomes" id="UP000235371">
    <property type="component" value="Unassembled WGS sequence"/>
</dbReference>
<reference evidence="1 2" key="1">
    <citation type="submission" date="2016-04" db="EMBL/GenBank/DDBJ databases">
        <title>A degradative enzymes factory behind the ericoid mycorrhizal symbiosis.</title>
        <authorList>
            <consortium name="DOE Joint Genome Institute"/>
            <person name="Martino E."/>
            <person name="Morin E."/>
            <person name="Grelet G."/>
            <person name="Kuo A."/>
            <person name="Kohler A."/>
            <person name="Daghino S."/>
            <person name="Barry K."/>
            <person name="Choi C."/>
            <person name="Cichocki N."/>
            <person name="Clum A."/>
            <person name="Copeland A."/>
            <person name="Hainaut M."/>
            <person name="Haridas S."/>
            <person name="Labutti K."/>
            <person name="Lindquist E."/>
            <person name="Lipzen A."/>
            <person name="Khouja H.-R."/>
            <person name="Murat C."/>
            <person name="Ohm R."/>
            <person name="Olson A."/>
            <person name="Spatafora J."/>
            <person name="Veneault-Fourrey C."/>
            <person name="Henrissat B."/>
            <person name="Grigoriev I."/>
            <person name="Martin F."/>
            <person name="Perotto S."/>
        </authorList>
    </citation>
    <scope>NUCLEOTIDE SEQUENCE [LARGE SCALE GENOMIC DNA]</scope>
    <source>
        <strain evidence="1 2">E</strain>
    </source>
</reference>
<dbReference type="AlphaFoldDB" id="A0A2J6SHG6"/>
<dbReference type="GeneID" id="36579487"/>
<keyword evidence="2" id="KW-1185">Reference proteome</keyword>
<accession>A0A2J6SHG6</accession>
<dbReference type="InParanoid" id="A0A2J6SHG6"/>
<dbReference type="EMBL" id="KZ613913">
    <property type="protein sequence ID" value="PMD50160.1"/>
    <property type="molecule type" value="Genomic_DNA"/>
</dbReference>